<accession>Q1UZL9</accession>
<proteinExistence type="predicted"/>
<name>Q1UZL9_PELU1</name>
<dbReference type="AlphaFoldDB" id="Q1UZL9"/>
<protein>
    <recommendedName>
        <fullName evidence="1">DUF2779 domain-containing protein</fullName>
    </recommendedName>
</protein>
<evidence type="ECO:0000313" key="2">
    <source>
        <dbReference type="EMBL" id="EAS84172.1"/>
    </source>
</evidence>
<organism evidence="2 3">
    <name type="scientific">Pelagibacter ubique (strain HTCC1002)</name>
    <dbReference type="NCBI Taxonomy" id="314261"/>
    <lineage>
        <taxon>Bacteria</taxon>
        <taxon>Pseudomonadati</taxon>
        <taxon>Pseudomonadota</taxon>
        <taxon>Alphaproteobacteria</taxon>
        <taxon>Candidatus Pelagibacterales</taxon>
        <taxon>Candidatus Pelagibacteraceae</taxon>
        <taxon>Candidatus Pelagibacter</taxon>
    </lineage>
</organism>
<dbReference type="Proteomes" id="UP000005306">
    <property type="component" value="Unassembled WGS sequence"/>
</dbReference>
<comment type="caution">
    <text evidence="2">The sequence shown here is derived from an EMBL/GenBank/DDBJ whole genome shotgun (WGS) entry which is preliminary data.</text>
</comment>
<dbReference type="InterPro" id="IPR021301">
    <property type="entry name" value="DUF2779"/>
</dbReference>
<dbReference type="HOGENOM" id="CLU_039162_0_0_5"/>
<reference evidence="2 3" key="1">
    <citation type="submission" date="2006-04" db="EMBL/GenBank/DDBJ databases">
        <authorList>
            <person name="Giovannoni S.J."/>
            <person name="Cho J.-C."/>
            <person name="Ferriera S."/>
            <person name="Johnson J."/>
            <person name="Kravitz S."/>
            <person name="Halpern A."/>
            <person name="Remington K."/>
            <person name="Beeson K."/>
            <person name="Tran B."/>
            <person name="Rogers Y.-H."/>
            <person name="Friedman R."/>
            <person name="Venter J.C."/>
        </authorList>
    </citation>
    <scope>NUCLEOTIDE SEQUENCE [LARGE SCALE GENOMIC DNA]</scope>
    <source>
        <strain evidence="2 3">HTCC1002</strain>
    </source>
</reference>
<dbReference type="RefSeq" id="WP_006996759.1">
    <property type="nucleotide sequence ID" value="NZ_CH724130.1"/>
</dbReference>
<evidence type="ECO:0000259" key="1">
    <source>
        <dbReference type="Pfam" id="PF11074"/>
    </source>
</evidence>
<dbReference type="Pfam" id="PF11074">
    <property type="entry name" value="DUF2779"/>
    <property type="match status" value="1"/>
</dbReference>
<sequence length="508" mass="59010">MISNNYKLTKTKILSGLQCHKKLWYDFHQQISKDNHSIHIGNRFGEEVKKKYQVGYGKFKDFTGPFDSTKVKDTEEAINSDNINVIFEGAFIYLDTLIRADVLIRKKNGWELLEAKSSTKLKSEYIEDIAIQSFIVKKCGVNLTSIKLIHINKDFIYEGGDNYEDLINDTNDITSKVILKEKEVSSYIKDLIPLAVEKKSPNISMGDHCNNPHTCDYQSRCKAIEPKTNITSYEILPWCPKKLKKYCLEKKIKDLQKVPTDLLVSQREGYVQDYHKIIQAAHKCNKPWFSPDLKNAIKEFNFPYYFMDFEYVNQGVPIIKGTQPYYRLPFQWSVHKWESIDKKIKPSDEKPFLEFDDQDIERRFVESLLKAVGENGTIFAHNAGPVEISILKKLKEKDNCKHLVDKIDKLIERTVDTQVLVGENFYHPKMNGKYKLKEIIKAIPSDVSYEEKDNIAGGTEAQLAWFILTDNKTLKNEKELQKKLLTDYCAKDTLALYYLVKHLMDSYV</sequence>
<dbReference type="EMBL" id="AAPV01000002">
    <property type="protein sequence ID" value="EAS84172.1"/>
    <property type="molecule type" value="Genomic_DNA"/>
</dbReference>
<gene>
    <name evidence="2" type="ORF">PU1002_00580</name>
</gene>
<evidence type="ECO:0000313" key="3">
    <source>
        <dbReference type="Proteomes" id="UP000005306"/>
    </source>
</evidence>
<feature type="domain" description="DUF2779" evidence="1">
    <location>
        <begin position="305"/>
        <end position="434"/>
    </location>
</feature>